<evidence type="ECO:0000256" key="2">
    <source>
        <dbReference type="ARBA" id="ARBA00010913"/>
    </source>
</evidence>
<dbReference type="PANTHER" id="PTHR12815:SF18">
    <property type="entry name" value="SORTING AND ASSEMBLY MACHINERY COMPONENT 50 HOMOLOG"/>
    <property type="match status" value="1"/>
</dbReference>
<protein>
    <recommendedName>
        <fullName evidence="9">Bacterial surface antigen (D15) domain-containing protein</fullName>
    </recommendedName>
</protein>
<feature type="region of interest" description="Disordered" evidence="8">
    <location>
        <begin position="353"/>
        <end position="380"/>
    </location>
</feature>
<dbReference type="Proteomes" id="UP001443914">
    <property type="component" value="Unassembled WGS sequence"/>
</dbReference>
<evidence type="ECO:0000256" key="4">
    <source>
        <dbReference type="ARBA" id="ARBA00022692"/>
    </source>
</evidence>
<keyword evidence="5" id="KW-0934">Plastid</keyword>
<dbReference type="AlphaFoldDB" id="A0AAW1JAS7"/>
<comment type="caution">
    <text evidence="10">The sequence shown here is derived from an EMBL/GenBank/DDBJ whole genome shotgun (WGS) entry which is preliminary data.</text>
</comment>
<dbReference type="PANTHER" id="PTHR12815">
    <property type="entry name" value="SORTING AND ASSEMBLY MACHINERY SAMM50 PROTEIN FAMILY MEMBER"/>
    <property type="match status" value="1"/>
</dbReference>
<evidence type="ECO:0000256" key="6">
    <source>
        <dbReference type="ARBA" id="ARBA00023136"/>
    </source>
</evidence>
<dbReference type="Pfam" id="PF01103">
    <property type="entry name" value="Omp85"/>
    <property type="match status" value="1"/>
</dbReference>
<evidence type="ECO:0000256" key="7">
    <source>
        <dbReference type="ARBA" id="ARBA00024013"/>
    </source>
</evidence>
<organism evidence="10 11">
    <name type="scientific">Saponaria officinalis</name>
    <name type="common">Common soapwort</name>
    <name type="synonym">Lychnis saponaria</name>
    <dbReference type="NCBI Taxonomy" id="3572"/>
    <lineage>
        <taxon>Eukaryota</taxon>
        <taxon>Viridiplantae</taxon>
        <taxon>Streptophyta</taxon>
        <taxon>Embryophyta</taxon>
        <taxon>Tracheophyta</taxon>
        <taxon>Spermatophyta</taxon>
        <taxon>Magnoliopsida</taxon>
        <taxon>eudicotyledons</taxon>
        <taxon>Gunneridae</taxon>
        <taxon>Pentapetalae</taxon>
        <taxon>Caryophyllales</taxon>
        <taxon>Caryophyllaceae</taxon>
        <taxon>Caryophylleae</taxon>
        <taxon>Saponaria</taxon>
    </lineage>
</organism>
<evidence type="ECO:0000313" key="10">
    <source>
        <dbReference type="EMBL" id="KAK9700003.1"/>
    </source>
</evidence>
<keyword evidence="11" id="KW-1185">Reference proteome</keyword>
<reference evidence="10" key="1">
    <citation type="submission" date="2024-03" db="EMBL/GenBank/DDBJ databases">
        <title>WGS assembly of Saponaria officinalis var. Norfolk2.</title>
        <authorList>
            <person name="Jenkins J."/>
            <person name="Shu S."/>
            <person name="Grimwood J."/>
            <person name="Barry K."/>
            <person name="Goodstein D."/>
            <person name="Schmutz J."/>
            <person name="Leebens-Mack J."/>
            <person name="Osbourn A."/>
        </authorList>
    </citation>
    <scope>NUCLEOTIDE SEQUENCE [LARGE SCALE GENOMIC DNA]</scope>
    <source>
        <strain evidence="10">JIC</strain>
    </source>
</reference>
<feature type="domain" description="Bacterial surface antigen (D15)" evidence="9">
    <location>
        <begin position="139"/>
        <end position="482"/>
    </location>
</feature>
<dbReference type="Gene3D" id="2.40.160.50">
    <property type="entry name" value="membrane protein fhac: a member of the omp85/tpsb transporter family"/>
    <property type="match status" value="1"/>
</dbReference>
<dbReference type="GO" id="GO:0009707">
    <property type="term" value="C:chloroplast outer membrane"/>
    <property type="evidence" value="ECO:0007669"/>
    <property type="project" value="UniProtKB-SubCell"/>
</dbReference>
<feature type="compositionally biased region" description="Polar residues" evidence="8">
    <location>
        <begin position="367"/>
        <end position="377"/>
    </location>
</feature>
<accession>A0AAW1JAS7</accession>
<dbReference type="Gene3D" id="3.10.20.310">
    <property type="entry name" value="membrane protein fhac"/>
    <property type="match status" value="1"/>
</dbReference>
<sequence>MSAASSSSDNENLRSMLNKLANKVSTETITLSVHDVIIKGNSKTKDTVIEAIIGDDFRNATSFQEIYHAAAVAKSKLVKLGIFDEVNLTLDAGPTELPRTANVVVEVVEAENIVSGQFGCFTRPGARSWSLEGGLKLKNLFGYADIWDGSLSYNWDMTTQVSAGVALPRIKRWVTPLFARASLLSQDWQNFSSYKEQALGLGFGLLSTKNHELMYNLTWRTLTDPSQMSGASVRKQLGHNLLSSLKYTFKVDKRDSPLRPTQGYAFSFSTVLAGLNPDDRSARFVRQELDLRYALPLGYSRGSLNLGISAGLIFPWGKGFLDRPSSVPDRFFMGGNSSPVCSLAGPNSLFGFKSRGLGPTEPRRQTRNQSDTDSSASSERDALGGDLAVSAFADLSFDLPFKVLNENGIHGHVFAATGNLAKLTENEWRNFSAKGFMESFRSTVGCGIILPTKLFRVEVNYCHIVRQFEHDHGKTGVQFSFSSPL</sequence>
<proteinExistence type="inferred from homology"/>
<dbReference type="InterPro" id="IPR000184">
    <property type="entry name" value="Bac_surfAg_D15"/>
</dbReference>
<keyword evidence="6" id="KW-0472">Membrane</keyword>
<evidence type="ECO:0000313" key="11">
    <source>
        <dbReference type="Proteomes" id="UP001443914"/>
    </source>
</evidence>
<keyword evidence="4" id="KW-0812">Transmembrane</keyword>
<name>A0AAW1JAS7_SAPOF</name>
<dbReference type="EMBL" id="JBDFQZ010000008">
    <property type="protein sequence ID" value="KAK9700003.1"/>
    <property type="molecule type" value="Genomic_DNA"/>
</dbReference>
<evidence type="ECO:0000256" key="8">
    <source>
        <dbReference type="SAM" id="MobiDB-lite"/>
    </source>
</evidence>
<evidence type="ECO:0000259" key="9">
    <source>
        <dbReference type="Pfam" id="PF01103"/>
    </source>
</evidence>
<keyword evidence="5" id="KW-1002">Plastid outer membrane</keyword>
<dbReference type="GO" id="GO:0005741">
    <property type="term" value="C:mitochondrial outer membrane"/>
    <property type="evidence" value="ECO:0007669"/>
    <property type="project" value="UniProtKB-SubCell"/>
</dbReference>
<keyword evidence="3" id="KW-1134">Transmembrane beta strand</keyword>
<comment type="similarity">
    <text evidence="2">Belongs to the SAM50/omp85 family.</text>
</comment>
<gene>
    <name evidence="10" type="ORF">RND81_08G210300</name>
</gene>
<evidence type="ECO:0000256" key="1">
    <source>
        <dbReference type="ARBA" id="ARBA00004374"/>
    </source>
</evidence>
<evidence type="ECO:0000256" key="3">
    <source>
        <dbReference type="ARBA" id="ARBA00022452"/>
    </source>
</evidence>
<dbReference type="InterPro" id="IPR039910">
    <property type="entry name" value="D15-like"/>
</dbReference>
<dbReference type="FunFam" id="2.40.160.50:FF:000005">
    <property type="entry name" value="Outer membrane OMP85 family protein"/>
    <property type="match status" value="1"/>
</dbReference>
<evidence type="ECO:0000256" key="5">
    <source>
        <dbReference type="ARBA" id="ARBA00022805"/>
    </source>
</evidence>
<comment type="subcellular location">
    <subcellularLocation>
        <location evidence="1">Mitochondrion outer membrane</location>
        <topology evidence="1">Multi-pass membrane protein</topology>
    </subcellularLocation>
    <subcellularLocation>
        <location evidence="7">Plastid</location>
        <location evidence="7">Chloroplast outer membrane</location>
    </subcellularLocation>
</comment>